<feature type="domain" description="TPPC8 first Ig-like" evidence="4">
    <location>
        <begin position="790"/>
        <end position="995"/>
    </location>
</feature>
<feature type="region of interest" description="Disordered" evidence="1">
    <location>
        <begin position="297"/>
        <end position="336"/>
    </location>
</feature>
<dbReference type="PANTHER" id="PTHR12975:SF6">
    <property type="entry name" value="TRAFFICKING PROTEIN PARTICLE COMPLEX SUBUNIT 8"/>
    <property type="match status" value="1"/>
</dbReference>
<dbReference type="EMBL" id="KQ977642">
    <property type="protein sequence ID" value="KYN01038.1"/>
    <property type="molecule type" value="Genomic_DNA"/>
</dbReference>
<dbReference type="Pfam" id="PF24546">
    <property type="entry name" value="Ig_TPPC8_3rd"/>
    <property type="match status" value="1"/>
</dbReference>
<proteinExistence type="predicted"/>
<dbReference type="Pfam" id="PF12739">
    <property type="entry name" value="TRAPPC-Trs85"/>
    <property type="match status" value="1"/>
</dbReference>
<evidence type="ECO:0000313" key="6">
    <source>
        <dbReference type="EMBL" id="KYN01038.1"/>
    </source>
</evidence>
<organism evidence="6 7">
    <name type="scientific">Cyphomyrmex costatus</name>
    <dbReference type="NCBI Taxonomy" id="456900"/>
    <lineage>
        <taxon>Eukaryota</taxon>
        <taxon>Metazoa</taxon>
        <taxon>Ecdysozoa</taxon>
        <taxon>Arthropoda</taxon>
        <taxon>Hexapoda</taxon>
        <taxon>Insecta</taxon>
        <taxon>Pterygota</taxon>
        <taxon>Neoptera</taxon>
        <taxon>Endopterygota</taxon>
        <taxon>Hymenoptera</taxon>
        <taxon>Apocrita</taxon>
        <taxon>Aculeata</taxon>
        <taxon>Formicoidea</taxon>
        <taxon>Formicidae</taxon>
        <taxon>Myrmicinae</taxon>
        <taxon>Cyphomyrmex</taxon>
    </lineage>
</organism>
<dbReference type="InterPro" id="IPR011990">
    <property type="entry name" value="TPR-like_helical_dom_sf"/>
</dbReference>
<dbReference type="PANTHER" id="PTHR12975">
    <property type="entry name" value="TRANSPORT PROTEIN TRAPP"/>
    <property type="match status" value="1"/>
</dbReference>
<dbReference type="Pfam" id="PF24544">
    <property type="entry name" value="Ig_TPPC8_2nd"/>
    <property type="match status" value="1"/>
</dbReference>
<evidence type="ECO:0000313" key="7">
    <source>
        <dbReference type="Proteomes" id="UP000078542"/>
    </source>
</evidence>
<feature type="domain" description="TPPC8 C-terminal Ig-like" evidence="2">
    <location>
        <begin position="1352"/>
        <end position="1463"/>
    </location>
</feature>
<dbReference type="Pfam" id="PF24545">
    <property type="entry name" value="Ig_TPPC8_1st"/>
    <property type="match status" value="1"/>
</dbReference>
<dbReference type="STRING" id="456900.A0A195CJZ7"/>
<keyword evidence="7" id="KW-1185">Reference proteome</keyword>
<dbReference type="InterPro" id="IPR058540">
    <property type="entry name" value="Ig_TPPC8_3rd"/>
</dbReference>
<dbReference type="GO" id="GO:1990072">
    <property type="term" value="C:TRAPPIII protein complex"/>
    <property type="evidence" value="ECO:0007669"/>
    <property type="project" value="TreeGrafter"/>
</dbReference>
<feature type="domain" description="TPPC8 second Ig-like" evidence="3">
    <location>
        <begin position="996"/>
        <end position="1107"/>
    </location>
</feature>
<gene>
    <name evidence="6" type="ORF">ALC62_08264</name>
</gene>
<evidence type="ECO:0000256" key="1">
    <source>
        <dbReference type="SAM" id="MobiDB-lite"/>
    </source>
</evidence>
<dbReference type="SUPFAM" id="SSF48452">
    <property type="entry name" value="TPR-like"/>
    <property type="match status" value="1"/>
</dbReference>
<dbReference type="InterPro" id="IPR057651">
    <property type="entry name" value="Ig_TPPC8_C"/>
</dbReference>
<dbReference type="Proteomes" id="UP000078542">
    <property type="component" value="Unassembled WGS sequence"/>
</dbReference>
<evidence type="ECO:0000259" key="4">
    <source>
        <dbReference type="Pfam" id="PF24545"/>
    </source>
</evidence>
<feature type="domain" description="TPPC8 third Ig-like" evidence="5">
    <location>
        <begin position="1110"/>
        <end position="1296"/>
    </location>
</feature>
<accession>A0A195CJZ7</accession>
<reference evidence="6 7" key="1">
    <citation type="submission" date="2016-03" db="EMBL/GenBank/DDBJ databases">
        <title>Cyphomyrmex costatus WGS genome.</title>
        <authorList>
            <person name="Nygaard S."/>
            <person name="Hu H."/>
            <person name="Boomsma J."/>
            <person name="Zhang G."/>
        </authorList>
    </citation>
    <scope>NUCLEOTIDE SEQUENCE [LARGE SCALE GENOMIC DNA]</scope>
    <source>
        <strain evidence="6">MS0001</strain>
        <tissue evidence="6">Whole body</tissue>
    </source>
</reference>
<dbReference type="InterPro" id="IPR058541">
    <property type="entry name" value="Ig_TPPC8_1st"/>
</dbReference>
<name>A0A195CJZ7_9HYME</name>
<evidence type="ECO:0000259" key="5">
    <source>
        <dbReference type="Pfam" id="PF24546"/>
    </source>
</evidence>
<dbReference type="Pfam" id="PF24542">
    <property type="entry name" value="Ig_TPPC8_C"/>
    <property type="match status" value="1"/>
</dbReference>
<evidence type="ECO:0000259" key="2">
    <source>
        <dbReference type="Pfam" id="PF24542"/>
    </source>
</evidence>
<dbReference type="InterPro" id="IPR058538">
    <property type="entry name" value="Ig_TPPC8_2nd"/>
</dbReference>
<evidence type="ECO:0000259" key="3">
    <source>
        <dbReference type="Pfam" id="PF24544"/>
    </source>
</evidence>
<dbReference type="InterPro" id="IPR024420">
    <property type="entry name" value="TRAPP_III_complex_Trs85"/>
</dbReference>
<sequence>MFIGASPRGCVVIPRHHHDVDSRDNEGAGNDVIAECRTIVNRWIMAQCKLTPREFIGNAFSPQVAVVCSAAADATCQKNNLSFVELLQPFCKLNTEGHFKDPQGNTIAIRNLRLSIQDINTRPPEPSLAKKLLNEAVSSALCERTTTVHIGATELDIPISVPWFEAWREMFLNIQFPSDHEFTKHLLACMIVVSTAEDNPLERIQTMGAQLHQSIPGKLPKWFNNNALRYYILVHDAIQDDKNKAETVFTEMKTIYGANNCFLLQMNSRPPGLSDDNTHLPDPWSQFLTKHLELAGNNEQNSSPRTPADTGGVSAMPSELTTETEKTSQAGTPLMPHNCVTLPSPDLTELVAGVDTISLSEISESANTNLEVGQEAVPVTIHPLSPDNEKSLSFISATNVKSQSVNTNSPMNTNVWADSPNHVVAQHGARLSTQDLERLRTLITEFCLRSLFPYVEKQIGLLNDVISNKRVSRSLFSATKRWFSTNKPGVPGSAPSNAVIYTAESPELQLRRLGDLFFMFSHYSLAYQAYHSAKRDFAADQAWVYYAGALEMAALSAFMQGETNRKTIEYMDDAILTYANSCKTPQFATRATLLSAECLKGRGLYGEAAKQLIRMTSEDSDLRSALLLEQAAYCFIGPKMMRKYAFHAVLAGHRFSKAGQKKHSLRCYQQAYQVYYERGWSLAEDHIHFTIGRQAASLKQVSEAVKAFEKLLNASSKQHAPQQAAFLREFLHTHNLLFQENGTSCTVLPILPLPLLNNDNIKVLYGPLGKQTESNIPASHVTFSTKETDDARWSKMEELLITEAQGSPPMIFKPTIALYSRTSNNSIKPNAVLDEPVHYSIELHNPLHVPLPLSDVTLLWSFTCNNETITNETKTTTTDSSNPVNSDIIDAILLQPAYKQNIVLSLTPKRVGELKILGISYKLSNPVQMTSDSLIANSTIVAGKRLFEITPPKLKNIKEKSGVNMYGKDYRLEMNVIEKAAFMQILFTKLSPEMLCGEVQRVEVTLKNIGNVPLTNIHIASTDAKLFTLGNAEIDKFGSEDLIAKKSSKLVTKVILPVSKNGMLNMSETHKMPLWVQAPHVKGTYRLDLLFYYESVESKAALKHRLCRHTWQLTVLDSIQITAIAARSRLFKDDSPTLNLIMSVKNTNQVHDPSINEIILSEVSLQSVIWSAFHSSVLPPSIKVQPQEVFHLMLKLKKRKADSESIISNVSLTSNEGGHTLTDSYPFINFVQRRHIQPLDVNESANDAQQFQPQQNAERNSVSDVMALNSTLIVKWCANVTESGVITRMAVGQHHLELEHLNKTYKHPKEPRTERSEYGARLKIFGPDRNISDTITIPLKDPTSEADYLKSLISFSLSHQRQITHDFQQNRLCIVPVIMYLQNHSEMRVDVKISTIGTSSETHLPNVKSQLYSPQASTYYKYAGHSSIYSDIEAHASNTMKLQAVLLSAGTYDLAARIEVSVKIVNNQEYVAQKGKMESICIINDSST</sequence>
<protein>
    <submittedName>
        <fullName evidence="6">Trafficking protein particle complex subunit 8</fullName>
    </submittedName>
</protein>